<feature type="transmembrane region" description="Helical" evidence="1">
    <location>
        <begin position="29"/>
        <end position="52"/>
    </location>
</feature>
<evidence type="ECO:0000313" key="3">
    <source>
        <dbReference type="Proteomes" id="UP000580250"/>
    </source>
</evidence>
<reference evidence="2 3" key="1">
    <citation type="submission" date="2020-08" db="EMBL/GenBank/DDBJ databases">
        <authorList>
            <person name="Koutsovoulos G."/>
            <person name="Danchin GJ E."/>
        </authorList>
    </citation>
    <scope>NUCLEOTIDE SEQUENCE [LARGE SCALE GENOMIC DNA]</scope>
</reference>
<sequence>MAGRRCFDRALHGGMWWPWLDGINQTLCLWWWLACSWRWLVVGVLLAMVGGWRALAMVGGWRALGGLHALGGVGGLWSGSTSGMDGMDKAECAPLDGISFWRFPSSLGKGGSFTGKSPRGQRAFIDFLYLIVLPCFYRFYFWHSV</sequence>
<dbReference type="Proteomes" id="UP000580250">
    <property type="component" value="Unassembled WGS sequence"/>
</dbReference>
<evidence type="ECO:0000313" key="2">
    <source>
        <dbReference type="EMBL" id="CAD2152064.1"/>
    </source>
</evidence>
<feature type="transmembrane region" description="Helical" evidence="1">
    <location>
        <begin position="123"/>
        <end position="142"/>
    </location>
</feature>
<proteinExistence type="predicted"/>
<gene>
    <name evidence="2" type="ORF">MENT_LOCUS10632</name>
</gene>
<keyword evidence="1" id="KW-1133">Transmembrane helix</keyword>
<dbReference type="PROSITE" id="PS51257">
    <property type="entry name" value="PROKAR_LIPOPROTEIN"/>
    <property type="match status" value="1"/>
</dbReference>
<organism evidence="2 3">
    <name type="scientific">Meloidogyne enterolobii</name>
    <name type="common">Root-knot nematode worm</name>
    <name type="synonym">Meloidogyne mayaguensis</name>
    <dbReference type="NCBI Taxonomy" id="390850"/>
    <lineage>
        <taxon>Eukaryota</taxon>
        <taxon>Metazoa</taxon>
        <taxon>Ecdysozoa</taxon>
        <taxon>Nematoda</taxon>
        <taxon>Chromadorea</taxon>
        <taxon>Rhabditida</taxon>
        <taxon>Tylenchina</taxon>
        <taxon>Tylenchomorpha</taxon>
        <taxon>Tylenchoidea</taxon>
        <taxon>Meloidogynidae</taxon>
        <taxon>Meloidogyninae</taxon>
        <taxon>Meloidogyne</taxon>
    </lineage>
</organism>
<keyword evidence="1" id="KW-0472">Membrane</keyword>
<accession>A0A6V7UAY6</accession>
<keyword evidence="1" id="KW-0812">Transmembrane</keyword>
<dbReference type="AlphaFoldDB" id="A0A6V7UAY6"/>
<dbReference type="EMBL" id="CAJEWN010000049">
    <property type="protein sequence ID" value="CAD2152064.1"/>
    <property type="molecule type" value="Genomic_DNA"/>
</dbReference>
<protein>
    <submittedName>
        <fullName evidence="2">Uncharacterized protein</fullName>
    </submittedName>
</protein>
<comment type="caution">
    <text evidence="2">The sequence shown here is derived from an EMBL/GenBank/DDBJ whole genome shotgun (WGS) entry which is preliminary data.</text>
</comment>
<name>A0A6V7UAY6_MELEN</name>
<evidence type="ECO:0000256" key="1">
    <source>
        <dbReference type="SAM" id="Phobius"/>
    </source>
</evidence>